<dbReference type="PANTHER" id="PTHR13608:SF3">
    <property type="entry name" value="ARMADILLO-LIKE HELICAL DOMAIN-CONTAINING PROTEIN 3"/>
    <property type="match status" value="1"/>
</dbReference>
<dbReference type="Pfam" id="PF08427">
    <property type="entry name" value="ARMH3_C"/>
    <property type="match status" value="1"/>
</dbReference>
<evidence type="ECO:0000313" key="7">
    <source>
        <dbReference type="EMBL" id="WFD39077.1"/>
    </source>
</evidence>
<evidence type="ECO:0000256" key="4">
    <source>
        <dbReference type="ARBA" id="ARBA00023136"/>
    </source>
</evidence>
<sequence length="687" mass="75024">MRPKTKFRACYERLLAGEQPWDASDARGVSAKAMGKANAAPRTQFYMDLLCLPVERDAVLALVAPADLLDERAALARENITGLWKEALRTFAEDKDDELRRANALETLLALACALLPKAYTNYTLDVITLLAGRMSDADEMFYALVAAIDDALREAPQGGSALQPHTVQLALVCIAYMGNTSLATYFLHRDLFSSAMHVVHTNTSVDVISETALLVSLLSTAGQTHGVANATGLTLDPVSSAVMSNAGFQPYHRKLRDYADSVDMARIAHALSVQFARTLDMYRAAPEARAAPSSAWLLWGAAEQDEAPRPLPPPRALFLLCVWLLVHTSDAFVLGMLAPPTGEPLVVTFFSLASYVLTHASSSARASTYAHTVLQIIVAFLGPADGTENAAVRERLLCDEVQRNEDAVERGKADPGVLVDRVDLCRQKANPLPLPPQDGTKRRRRLVVLVLDNAALFFKYNRSKRLDAPAFVTALTAVQRTAMLCAQQHVLLEYDWLELWRAMLGVASFLAQRHEELVGSDVQLVATSLLETLAVALVYSDRFLQTPAETHLLVYELARNAEALQKVAGLLPPRRGKVNVHWALLQDILHAIDAKIAAWRERPSGASYFFSRTANKPPSTQTVMRIIQEMDLNALLGNDAPACAAILRTAQSRPRDGRRGAPSSGTPSPSAALLRCLQQDLLAQLS</sequence>
<dbReference type="GeneID" id="85225696"/>
<dbReference type="PANTHER" id="PTHR13608">
    <property type="entry name" value="ARMADILLO-LIKE HELICAL DOMAIN-CONTAINING PROTEIN 3"/>
    <property type="match status" value="1"/>
</dbReference>
<dbReference type="GO" id="GO:0016020">
    <property type="term" value="C:membrane"/>
    <property type="evidence" value="ECO:0007669"/>
    <property type="project" value="UniProtKB-SubCell"/>
</dbReference>
<comment type="subcellular location">
    <subcellularLocation>
        <location evidence="1">Membrane</location>
    </subcellularLocation>
</comment>
<evidence type="ECO:0000256" key="5">
    <source>
        <dbReference type="SAM" id="MobiDB-lite"/>
    </source>
</evidence>
<keyword evidence="3" id="KW-1133">Transmembrane helix</keyword>
<evidence type="ECO:0000256" key="2">
    <source>
        <dbReference type="ARBA" id="ARBA00022692"/>
    </source>
</evidence>
<name>A0AAF0F210_9BASI</name>
<keyword evidence="2" id="KW-0812">Transmembrane</keyword>
<gene>
    <name evidence="7" type="ORF">MJAP1_002047</name>
</gene>
<dbReference type="InterPro" id="IPR013636">
    <property type="entry name" value="ARMH3_C"/>
</dbReference>
<keyword evidence="8" id="KW-1185">Reference proteome</keyword>
<protein>
    <recommendedName>
        <fullName evidence="6">Armadillo-like helical domain-containing protein</fullName>
    </recommendedName>
</protein>
<evidence type="ECO:0000313" key="8">
    <source>
        <dbReference type="Proteomes" id="UP001217754"/>
    </source>
</evidence>
<dbReference type="RefSeq" id="XP_060121974.1">
    <property type="nucleotide sequence ID" value="XM_060265991.1"/>
</dbReference>
<evidence type="ECO:0000256" key="3">
    <source>
        <dbReference type="ARBA" id="ARBA00022989"/>
    </source>
</evidence>
<organism evidence="7 8">
    <name type="scientific">Malassezia japonica</name>
    <dbReference type="NCBI Taxonomy" id="223818"/>
    <lineage>
        <taxon>Eukaryota</taxon>
        <taxon>Fungi</taxon>
        <taxon>Dikarya</taxon>
        <taxon>Basidiomycota</taxon>
        <taxon>Ustilaginomycotina</taxon>
        <taxon>Malasseziomycetes</taxon>
        <taxon>Malasseziales</taxon>
        <taxon>Malasseziaceae</taxon>
        <taxon>Malassezia</taxon>
    </lineage>
</organism>
<feature type="domain" description="Armadillo-like helical" evidence="6">
    <location>
        <begin position="439"/>
        <end position="637"/>
    </location>
</feature>
<evidence type="ECO:0000259" key="6">
    <source>
        <dbReference type="SMART" id="SM01158"/>
    </source>
</evidence>
<reference evidence="7" key="1">
    <citation type="submission" date="2023-03" db="EMBL/GenBank/DDBJ databases">
        <title>Mating type loci evolution in Malassezia.</title>
        <authorList>
            <person name="Coelho M.A."/>
        </authorList>
    </citation>
    <scope>NUCLEOTIDE SEQUENCE</scope>
    <source>
        <strain evidence="7">CBS 9431</strain>
    </source>
</reference>
<dbReference type="SMART" id="SM01158">
    <property type="entry name" value="DUF1741"/>
    <property type="match status" value="1"/>
</dbReference>
<dbReference type="AlphaFoldDB" id="A0AAF0F210"/>
<accession>A0AAF0F210</accession>
<dbReference type="Proteomes" id="UP001217754">
    <property type="component" value="Chromosome 3"/>
</dbReference>
<feature type="region of interest" description="Disordered" evidence="5">
    <location>
        <begin position="651"/>
        <end position="671"/>
    </location>
</feature>
<proteinExistence type="predicted"/>
<keyword evidence="4" id="KW-0472">Membrane</keyword>
<dbReference type="InterPro" id="IPR039868">
    <property type="entry name" value="ARMD3-like"/>
</dbReference>
<dbReference type="EMBL" id="CP119960">
    <property type="protein sequence ID" value="WFD39077.1"/>
    <property type="molecule type" value="Genomic_DNA"/>
</dbReference>
<evidence type="ECO:0000256" key="1">
    <source>
        <dbReference type="ARBA" id="ARBA00004370"/>
    </source>
</evidence>
<dbReference type="GO" id="GO:0005829">
    <property type="term" value="C:cytosol"/>
    <property type="evidence" value="ECO:0007669"/>
    <property type="project" value="TreeGrafter"/>
</dbReference>
<feature type="compositionally biased region" description="Low complexity" evidence="5">
    <location>
        <begin position="661"/>
        <end position="671"/>
    </location>
</feature>